<dbReference type="AlphaFoldDB" id="A0AAW9QTL2"/>
<feature type="compositionally biased region" description="Polar residues" evidence="1">
    <location>
        <begin position="76"/>
        <end position="86"/>
    </location>
</feature>
<dbReference type="RefSeq" id="WP_332865101.1">
    <property type="nucleotide sequence ID" value="NZ_JBAFSM010000017.1"/>
</dbReference>
<feature type="chain" id="PRO_5043634228" evidence="2">
    <location>
        <begin position="25"/>
        <end position="110"/>
    </location>
</feature>
<evidence type="ECO:0000256" key="2">
    <source>
        <dbReference type="SAM" id="SignalP"/>
    </source>
</evidence>
<dbReference type="Proteomes" id="UP001328733">
    <property type="component" value="Unassembled WGS sequence"/>
</dbReference>
<feature type="signal peptide" evidence="2">
    <location>
        <begin position="1"/>
        <end position="24"/>
    </location>
</feature>
<accession>A0AAW9QTL2</accession>
<organism evidence="3 4">
    <name type="scientific">Pannus brasiliensis CCIBt3594</name>
    <dbReference type="NCBI Taxonomy" id="1427578"/>
    <lineage>
        <taxon>Bacteria</taxon>
        <taxon>Bacillati</taxon>
        <taxon>Cyanobacteriota</taxon>
        <taxon>Cyanophyceae</taxon>
        <taxon>Oscillatoriophycideae</taxon>
        <taxon>Chroococcales</taxon>
        <taxon>Microcystaceae</taxon>
        <taxon>Pannus</taxon>
    </lineage>
</organism>
<comment type="caution">
    <text evidence="3">The sequence shown here is derived from an EMBL/GenBank/DDBJ whole genome shotgun (WGS) entry which is preliminary data.</text>
</comment>
<keyword evidence="2" id="KW-0732">Signal</keyword>
<evidence type="ECO:0000313" key="3">
    <source>
        <dbReference type="EMBL" id="MEG3437622.1"/>
    </source>
</evidence>
<reference evidence="3 4" key="1">
    <citation type="submission" date="2024-01" db="EMBL/GenBank/DDBJ databases">
        <title>Genomic insights into the taxonomy and metabolism of the cyanobacterium Pannus brasiliensis CCIBt3594.</title>
        <authorList>
            <person name="Machado M."/>
            <person name="Botero N.B."/>
            <person name="Andreote A.P.D."/>
            <person name="Feitosa A.M.T."/>
            <person name="Popin R."/>
            <person name="Sivonen K."/>
            <person name="Fiore M.F."/>
        </authorList>
    </citation>
    <scope>NUCLEOTIDE SEQUENCE [LARGE SCALE GENOMIC DNA]</scope>
    <source>
        <strain evidence="3 4">CCIBt3594</strain>
    </source>
</reference>
<gene>
    <name evidence="3" type="ORF">V0288_10875</name>
</gene>
<sequence length="110" mass="11650">MVRSPFLIGFVALGVLASATPLLANPPAGTIRSDNVTEIPPLPTPTGNSDDLRGLSSPNPNVQPGEPLNLPPNYQLKPNPQPTVRENTPPEWNDQGEPRSNPGGVPLVNF</sequence>
<keyword evidence="4" id="KW-1185">Reference proteome</keyword>
<protein>
    <submittedName>
        <fullName evidence="3">Uncharacterized protein</fullName>
    </submittedName>
</protein>
<name>A0AAW9QTL2_9CHRO</name>
<evidence type="ECO:0000256" key="1">
    <source>
        <dbReference type="SAM" id="MobiDB-lite"/>
    </source>
</evidence>
<evidence type="ECO:0000313" key="4">
    <source>
        <dbReference type="Proteomes" id="UP001328733"/>
    </source>
</evidence>
<proteinExistence type="predicted"/>
<feature type="region of interest" description="Disordered" evidence="1">
    <location>
        <begin position="22"/>
        <end position="110"/>
    </location>
</feature>
<dbReference type="EMBL" id="JBAFSM010000017">
    <property type="protein sequence ID" value="MEG3437622.1"/>
    <property type="molecule type" value="Genomic_DNA"/>
</dbReference>